<reference evidence="3" key="1">
    <citation type="submission" date="2016-12" db="EMBL/GenBank/DDBJ databases">
        <authorList>
            <person name="Varghese N."/>
            <person name="Submissions S."/>
        </authorList>
    </citation>
    <scope>NUCLEOTIDE SEQUENCE [LARGE SCALE GENOMIC DNA]</scope>
    <source>
        <strain evidence="3">DSM 45599</strain>
    </source>
</reference>
<dbReference type="STRING" id="709881.SAMN04489832_4553"/>
<dbReference type="InterPro" id="IPR004360">
    <property type="entry name" value="Glyas_Fos-R_dOase_dom"/>
</dbReference>
<accession>A0A1N5ZW82</accession>
<dbReference type="RefSeq" id="WP_074315299.1">
    <property type="nucleotide sequence ID" value="NZ_FSQT01000002.1"/>
</dbReference>
<gene>
    <name evidence="2" type="ORF">SAMN04489832_4553</name>
</gene>
<dbReference type="PROSITE" id="PS51819">
    <property type="entry name" value="VOC"/>
    <property type="match status" value="1"/>
</dbReference>
<evidence type="ECO:0000313" key="3">
    <source>
        <dbReference type="Proteomes" id="UP000185124"/>
    </source>
</evidence>
<keyword evidence="3" id="KW-1185">Reference proteome</keyword>
<proteinExistence type="predicted"/>
<feature type="domain" description="VOC" evidence="1">
    <location>
        <begin position="4"/>
        <end position="123"/>
    </location>
</feature>
<sequence length="129" mass="13868">MNVTTTTLSLTVDDVTASRDFLTTHLGYHETAAADGFASLSRADAAADIVLLQRGIEVLPEGQRDQRASGLILAFTVSDLADVLARLEDDGVTITLPLREEPWGERLFQVTDPNGVVIQFVEWATPAAG</sequence>
<dbReference type="EMBL" id="FSQT01000002">
    <property type="protein sequence ID" value="SIN26053.1"/>
    <property type="molecule type" value="Genomic_DNA"/>
</dbReference>
<dbReference type="InterPro" id="IPR029068">
    <property type="entry name" value="Glyas_Bleomycin-R_OHBP_Dase"/>
</dbReference>
<protein>
    <submittedName>
        <fullName evidence="2">Glyoxalase-like domain-containing protein</fullName>
    </submittedName>
</protein>
<dbReference type="SUPFAM" id="SSF54593">
    <property type="entry name" value="Glyoxalase/Bleomycin resistance protein/Dihydroxybiphenyl dioxygenase"/>
    <property type="match status" value="1"/>
</dbReference>
<evidence type="ECO:0000259" key="1">
    <source>
        <dbReference type="PROSITE" id="PS51819"/>
    </source>
</evidence>
<evidence type="ECO:0000313" key="2">
    <source>
        <dbReference type="EMBL" id="SIN26053.1"/>
    </source>
</evidence>
<name>A0A1N5ZW82_9ACTN</name>
<dbReference type="Proteomes" id="UP000185124">
    <property type="component" value="Unassembled WGS sequence"/>
</dbReference>
<dbReference type="InterPro" id="IPR037523">
    <property type="entry name" value="VOC_core"/>
</dbReference>
<dbReference type="OrthoDB" id="9798201at2"/>
<dbReference type="AlphaFoldDB" id="A0A1N5ZW82"/>
<dbReference type="Gene3D" id="3.10.180.10">
    <property type="entry name" value="2,3-Dihydroxybiphenyl 1,2-Dioxygenase, domain 1"/>
    <property type="match status" value="1"/>
</dbReference>
<dbReference type="Pfam" id="PF00903">
    <property type="entry name" value="Glyoxalase"/>
    <property type="match status" value="1"/>
</dbReference>
<organism evidence="2 3">
    <name type="scientific">Micromonospora cremea</name>
    <dbReference type="NCBI Taxonomy" id="709881"/>
    <lineage>
        <taxon>Bacteria</taxon>
        <taxon>Bacillati</taxon>
        <taxon>Actinomycetota</taxon>
        <taxon>Actinomycetes</taxon>
        <taxon>Micromonosporales</taxon>
        <taxon>Micromonosporaceae</taxon>
        <taxon>Micromonospora</taxon>
    </lineage>
</organism>